<protein>
    <recommendedName>
        <fullName evidence="4">Alkyl hydroperoxide reductase subunit C/ Thiol specific antioxidant domain-containing protein</fullName>
    </recommendedName>
</protein>
<dbReference type="Proteomes" id="UP000218767">
    <property type="component" value="Unassembled WGS sequence"/>
</dbReference>
<feature type="chain" id="PRO_5013059992" description="Alkyl hydroperoxide reductase subunit C/ Thiol specific antioxidant domain-containing protein" evidence="1">
    <location>
        <begin position="31"/>
        <end position="79"/>
    </location>
</feature>
<proteinExistence type="predicted"/>
<name>A0A2A4X3Q5_9GAMM</name>
<evidence type="ECO:0000313" key="2">
    <source>
        <dbReference type="EMBL" id="PCI77233.1"/>
    </source>
</evidence>
<sequence>MNSKIQPSVSVMSRFLLTLMLLGSFQVSIAQDFVWAPDFPVGASVPEISAQDQDGTVQSFDNLKGEKGMLLMMSRSFDW</sequence>
<accession>A0A2A4X3Q5</accession>
<feature type="signal peptide" evidence="1">
    <location>
        <begin position="1"/>
        <end position="30"/>
    </location>
</feature>
<keyword evidence="1" id="KW-0732">Signal</keyword>
<evidence type="ECO:0000313" key="3">
    <source>
        <dbReference type="Proteomes" id="UP000218767"/>
    </source>
</evidence>
<evidence type="ECO:0000256" key="1">
    <source>
        <dbReference type="SAM" id="SignalP"/>
    </source>
</evidence>
<dbReference type="EMBL" id="NVUL01000047">
    <property type="protein sequence ID" value="PCI77233.1"/>
    <property type="molecule type" value="Genomic_DNA"/>
</dbReference>
<comment type="caution">
    <text evidence="2">The sequence shown here is derived from an EMBL/GenBank/DDBJ whole genome shotgun (WGS) entry which is preliminary data.</text>
</comment>
<dbReference type="AlphaFoldDB" id="A0A2A4X3Q5"/>
<reference evidence="3" key="1">
    <citation type="submission" date="2017-08" db="EMBL/GenBank/DDBJ databases">
        <title>A dynamic microbial community with high functional redundancy inhabits the cold, oxic subseafloor aquifer.</title>
        <authorList>
            <person name="Tully B.J."/>
            <person name="Wheat C.G."/>
            <person name="Glazer B.T."/>
            <person name="Huber J.A."/>
        </authorList>
    </citation>
    <scope>NUCLEOTIDE SEQUENCE [LARGE SCALE GENOMIC DNA]</scope>
</reference>
<organism evidence="2 3">
    <name type="scientific">SAR86 cluster bacterium</name>
    <dbReference type="NCBI Taxonomy" id="2030880"/>
    <lineage>
        <taxon>Bacteria</taxon>
        <taxon>Pseudomonadati</taxon>
        <taxon>Pseudomonadota</taxon>
        <taxon>Gammaproteobacteria</taxon>
        <taxon>SAR86 cluster</taxon>
    </lineage>
</organism>
<gene>
    <name evidence="2" type="ORF">COB20_08465</name>
</gene>
<evidence type="ECO:0008006" key="4">
    <source>
        <dbReference type="Google" id="ProtNLM"/>
    </source>
</evidence>